<dbReference type="PANTHER" id="PTHR30250:SF11">
    <property type="entry name" value="O-ANTIGEN TRANSPORTER-RELATED"/>
    <property type="match status" value="1"/>
</dbReference>
<feature type="transmembrane region" description="Helical" evidence="6">
    <location>
        <begin position="84"/>
        <end position="103"/>
    </location>
</feature>
<name>A0A7V2B2E7_RHOMR</name>
<reference evidence="7" key="1">
    <citation type="journal article" date="2020" name="mSystems">
        <title>Genome- and Community-Level Interaction Insights into Carbon Utilization and Element Cycling Functions of Hydrothermarchaeota in Hydrothermal Sediment.</title>
        <authorList>
            <person name="Zhou Z."/>
            <person name="Liu Y."/>
            <person name="Xu W."/>
            <person name="Pan J."/>
            <person name="Luo Z.H."/>
            <person name="Li M."/>
        </authorList>
    </citation>
    <scope>NUCLEOTIDE SEQUENCE [LARGE SCALE GENOMIC DNA]</scope>
    <source>
        <strain evidence="7">SpSt-143</strain>
    </source>
</reference>
<evidence type="ECO:0000256" key="6">
    <source>
        <dbReference type="SAM" id="Phobius"/>
    </source>
</evidence>
<feature type="transmembrane region" description="Helical" evidence="6">
    <location>
        <begin position="479"/>
        <end position="497"/>
    </location>
</feature>
<evidence type="ECO:0000256" key="1">
    <source>
        <dbReference type="ARBA" id="ARBA00004651"/>
    </source>
</evidence>
<proteinExistence type="predicted"/>
<evidence type="ECO:0000256" key="2">
    <source>
        <dbReference type="ARBA" id="ARBA00022475"/>
    </source>
</evidence>
<dbReference type="PANTHER" id="PTHR30250">
    <property type="entry name" value="PST FAMILY PREDICTED COLANIC ACID TRANSPORTER"/>
    <property type="match status" value="1"/>
</dbReference>
<comment type="subcellular location">
    <subcellularLocation>
        <location evidence="1">Cell membrane</location>
        <topology evidence="1">Multi-pass membrane protein</topology>
    </subcellularLocation>
</comment>
<keyword evidence="3 6" id="KW-0812">Transmembrane</keyword>
<feature type="transmembrane region" description="Helical" evidence="6">
    <location>
        <begin position="154"/>
        <end position="177"/>
    </location>
</feature>
<organism evidence="7">
    <name type="scientific">Rhodothermus marinus</name>
    <name type="common">Rhodothermus obamensis</name>
    <dbReference type="NCBI Taxonomy" id="29549"/>
    <lineage>
        <taxon>Bacteria</taxon>
        <taxon>Pseudomonadati</taxon>
        <taxon>Rhodothermota</taxon>
        <taxon>Rhodothermia</taxon>
        <taxon>Rhodothermales</taxon>
        <taxon>Rhodothermaceae</taxon>
        <taxon>Rhodothermus</taxon>
    </lineage>
</organism>
<feature type="transmembrane region" description="Helical" evidence="6">
    <location>
        <begin position="420"/>
        <end position="439"/>
    </location>
</feature>
<feature type="transmembrane region" description="Helical" evidence="6">
    <location>
        <begin position="385"/>
        <end position="408"/>
    </location>
</feature>
<keyword evidence="2" id="KW-1003">Cell membrane</keyword>
<dbReference type="GO" id="GO:0005886">
    <property type="term" value="C:plasma membrane"/>
    <property type="evidence" value="ECO:0007669"/>
    <property type="project" value="UniProtKB-SubCell"/>
</dbReference>
<evidence type="ECO:0000256" key="3">
    <source>
        <dbReference type="ARBA" id="ARBA00022692"/>
    </source>
</evidence>
<keyword evidence="5 6" id="KW-0472">Membrane</keyword>
<feature type="transmembrane region" description="Helical" evidence="6">
    <location>
        <begin position="183"/>
        <end position="205"/>
    </location>
</feature>
<comment type="caution">
    <text evidence="7">The sequence shown here is derived from an EMBL/GenBank/DDBJ whole genome shotgun (WGS) entry which is preliminary data.</text>
</comment>
<feature type="transmembrane region" description="Helical" evidence="6">
    <location>
        <begin position="312"/>
        <end position="331"/>
    </location>
</feature>
<feature type="transmembrane region" description="Helical" evidence="6">
    <location>
        <begin position="503"/>
        <end position="523"/>
    </location>
</feature>
<keyword evidence="4 6" id="KW-1133">Transmembrane helix</keyword>
<feature type="transmembrane region" description="Helical" evidence="6">
    <location>
        <begin position="343"/>
        <end position="365"/>
    </location>
</feature>
<evidence type="ECO:0000256" key="4">
    <source>
        <dbReference type="ARBA" id="ARBA00022989"/>
    </source>
</evidence>
<feature type="transmembrane region" description="Helical" evidence="6">
    <location>
        <begin position="123"/>
        <end position="142"/>
    </location>
</feature>
<sequence length="539" mass="60973">MPSGRLHRLASETAIYGLSSILARLLNFFLFPFYSHVFPPDAYGIISIVYTAFIFLNIVYQYGMESAYLRFAVEAETLETRRHIFSTTVGSLLLTSLGFSLLMVLFPEPIAMLIDLEARYQWLLYYVALILVLDTLAVVPFAELRLQNRPWRFALIRLAGVIVNVGLNVWLLIGLHWGLEAVFFANAIASAVTLLLLGPEFLRLMRPAFDQKLWQRLLRFGLPFLPGGLGYAITDRINLLFLKRLSPEQVRQLYGDRFDLEALAHEAERAAQAVLERASGVLSPEVQHRMSEAAQAVYANHVVGVYNGVLKLAIFLMLFVQMFRFAWQPFFLQHARDPDAPHLFARVFVLLSAISLLIFLAVSLFAQEIVRLPLPGGYVLVNARYWTGLFIVPVALLGYLFQGWYYVFSAGAYLQHRTGYFVPCTLAGAAASLMLNALLVPRWGMLGAAWATTLAYALMALLLWRLIQPHYPVPYPWHQVLAMGVWAGLLFGAWHSWPLLQHPLPEVLLLFAFIGGLFSLRVVRVQEVRRLFTHRASSA</sequence>
<feature type="transmembrane region" description="Helical" evidence="6">
    <location>
        <begin position="42"/>
        <end position="63"/>
    </location>
</feature>
<feature type="transmembrane region" description="Helical" evidence="6">
    <location>
        <begin position="15"/>
        <end position="36"/>
    </location>
</feature>
<dbReference type="Pfam" id="PF01943">
    <property type="entry name" value="Polysacc_synt"/>
    <property type="match status" value="1"/>
</dbReference>
<evidence type="ECO:0000313" key="7">
    <source>
        <dbReference type="EMBL" id="HER97046.1"/>
    </source>
</evidence>
<feature type="transmembrane region" description="Helical" evidence="6">
    <location>
        <begin position="445"/>
        <end position="467"/>
    </location>
</feature>
<protein>
    <submittedName>
        <fullName evidence="7">Polysaccharide biosynthesis protein</fullName>
    </submittedName>
</protein>
<gene>
    <name evidence="7" type="ORF">ENO59_11170</name>
</gene>
<dbReference type="AlphaFoldDB" id="A0A7V2B2E7"/>
<feature type="transmembrane region" description="Helical" evidence="6">
    <location>
        <begin position="217"/>
        <end position="234"/>
    </location>
</feature>
<evidence type="ECO:0000256" key="5">
    <source>
        <dbReference type="ARBA" id="ARBA00023136"/>
    </source>
</evidence>
<dbReference type="InterPro" id="IPR002797">
    <property type="entry name" value="Polysacc_synth"/>
</dbReference>
<dbReference type="EMBL" id="DSGB01000006">
    <property type="protein sequence ID" value="HER97046.1"/>
    <property type="molecule type" value="Genomic_DNA"/>
</dbReference>
<accession>A0A7V2B2E7</accession>
<dbReference type="InterPro" id="IPR050833">
    <property type="entry name" value="Poly_Biosynth_Transport"/>
</dbReference>